<dbReference type="HOGENOM" id="CLU_939006_0_0_12"/>
<evidence type="ECO:0000313" key="2">
    <source>
        <dbReference type="Proteomes" id="UP000008522"/>
    </source>
</evidence>
<dbReference type="Proteomes" id="UP000008522">
    <property type="component" value="Chromosome"/>
</dbReference>
<proteinExistence type="predicted"/>
<organism evidence="1 2">
    <name type="scientific">Brachyspira intermedia (strain ATCC 51140 / PWS/A)</name>
    <name type="common">Serpulina intermedia</name>
    <dbReference type="NCBI Taxonomy" id="1045858"/>
    <lineage>
        <taxon>Bacteria</taxon>
        <taxon>Pseudomonadati</taxon>
        <taxon>Spirochaetota</taxon>
        <taxon>Spirochaetia</taxon>
        <taxon>Brachyspirales</taxon>
        <taxon>Brachyspiraceae</taxon>
        <taxon>Brachyspira</taxon>
    </lineage>
</organism>
<accession>G0EPI9</accession>
<dbReference type="AlphaFoldDB" id="G0EPI9"/>
<name>G0EPI9_BRAIP</name>
<gene>
    <name evidence="1" type="ordered locus">Bint_2660</name>
</gene>
<dbReference type="PATRIC" id="fig|1045858.4.peg.2661"/>
<reference evidence="1 2" key="1">
    <citation type="journal article" date="2011" name="BMC Genomics">
        <title>Complete genome sequence of Brachyspira intermedia reveals unique genomic features in Brachyspira species and phage-mediated horizontal gene transfer.</title>
        <authorList>
            <person name="Hafstrom T."/>
            <person name="Jansson D.S."/>
            <person name="Segerman B."/>
        </authorList>
    </citation>
    <scope>NUCLEOTIDE SEQUENCE [LARGE SCALE GENOMIC DNA]</scope>
    <source>
        <strain evidence="2">ATCC 51140 / PWS/A</strain>
    </source>
</reference>
<protein>
    <submittedName>
        <fullName evidence="1">Uncharacterized protein</fullName>
    </submittedName>
</protein>
<dbReference type="KEGG" id="bip:Bint_2660"/>
<evidence type="ECO:0000313" key="1">
    <source>
        <dbReference type="EMBL" id="AEM23259.1"/>
    </source>
</evidence>
<dbReference type="EMBL" id="CP002874">
    <property type="protein sequence ID" value="AEM23259.1"/>
    <property type="molecule type" value="Genomic_DNA"/>
</dbReference>
<sequence length="268" mass="29722">MFLLLFIFAISCSNPSTEPSNDDTTNPPTEDKYVASGMPSSYDGTAWKFYSADGNTYDVTIKDGGISGLKYDNNSAAVSFDKSNIYKSVNYNNILLVYADSYKGYIKIYDTSDAAYLYITDGTKVINGFIDNRTIQGRGVSSQCEGTWEYVEEAVSASTFRTHKLVIDKTLISYSLIYDQQGENVNSRLSIPTSWFKVNGTGATAIYTDPVVYSEGLVIDSEGNLTFNYTPIKSYNSPVVENGKVVGETYTYINLNTLDKYTYTKSVQ</sequence>
<keyword evidence="2" id="KW-1185">Reference proteome</keyword>